<dbReference type="PANTHER" id="PTHR33221:SF4">
    <property type="entry name" value="HTH-TYPE TRANSCRIPTIONAL REPRESSOR NSRR"/>
    <property type="match status" value="1"/>
</dbReference>
<organism evidence="2 3">
    <name type="scientific">Nitrobacter winogradskyi</name>
    <name type="common">Nitrobacter agilis</name>
    <dbReference type="NCBI Taxonomy" id="913"/>
    <lineage>
        <taxon>Bacteria</taxon>
        <taxon>Pseudomonadati</taxon>
        <taxon>Pseudomonadota</taxon>
        <taxon>Alphaproteobacteria</taxon>
        <taxon>Hyphomicrobiales</taxon>
        <taxon>Nitrobacteraceae</taxon>
        <taxon>Nitrobacter</taxon>
    </lineage>
</organism>
<name>A0A4Y3WEC4_NITWI</name>
<dbReference type="InterPro" id="IPR036388">
    <property type="entry name" value="WH-like_DNA-bd_sf"/>
</dbReference>
<protein>
    <submittedName>
        <fullName evidence="2">HTH-type transcriptional regulator NsrR</fullName>
    </submittedName>
</protein>
<evidence type="ECO:0000313" key="3">
    <source>
        <dbReference type="Proteomes" id="UP000318825"/>
    </source>
</evidence>
<dbReference type="InterPro" id="IPR036390">
    <property type="entry name" value="WH_DNA-bd_sf"/>
</dbReference>
<dbReference type="RefSeq" id="WP_141385117.1">
    <property type="nucleotide sequence ID" value="NZ_BJNF01000105.1"/>
</dbReference>
<proteinExistence type="predicted"/>
<dbReference type="GO" id="GO:0003677">
    <property type="term" value="F:DNA binding"/>
    <property type="evidence" value="ECO:0007669"/>
    <property type="project" value="UniProtKB-KW"/>
</dbReference>
<sequence>MRLTTYSDYALRVLMYLALKSDGLSTIAEIAGSYDVSEAHLMKVVHQLGVAGYIETVRGRGGGLRLARSAEAIGLAEVIRMTEPDMAVVSCLKPLNAPCKINPCCVLKRAMERAQQAFMDVLEGYTLADLVVPSGRLSNLLGIAPTASTQ</sequence>
<comment type="caution">
    <text evidence="2">The sequence shown here is derived from an EMBL/GenBank/DDBJ whole genome shotgun (WGS) entry which is preliminary data.</text>
</comment>
<dbReference type="PROSITE" id="PS51197">
    <property type="entry name" value="HTH_RRF2_2"/>
    <property type="match status" value="1"/>
</dbReference>
<accession>A0A4Y3WEC4</accession>
<dbReference type="PANTHER" id="PTHR33221">
    <property type="entry name" value="WINGED HELIX-TURN-HELIX TRANSCRIPTIONAL REGULATOR, RRF2 FAMILY"/>
    <property type="match status" value="1"/>
</dbReference>
<reference evidence="2 3" key="1">
    <citation type="submission" date="2019-06" db="EMBL/GenBank/DDBJ databases">
        <title>Whole genome shotgun sequence of Nitrobacter winogradskyi NBRC 14297.</title>
        <authorList>
            <person name="Hosoyama A."/>
            <person name="Uohara A."/>
            <person name="Ohji S."/>
            <person name="Ichikawa N."/>
        </authorList>
    </citation>
    <scope>NUCLEOTIDE SEQUENCE [LARGE SCALE GENOMIC DNA]</scope>
    <source>
        <strain evidence="2 3">NBRC 14297</strain>
    </source>
</reference>
<dbReference type="AlphaFoldDB" id="A0A4Y3WEC4"/>
<dbReference type="OrthoDB" id="9802344at2"/>
<evidence type="ECO:0000256" key="1">
    <source>
        <dbReference type="ARBA" id="ARBA00023125"/>
    </source>
</evidence>
<dbReference type="Gene3D" id="1.10.10.10">
    <property type="entry name" value="Winged helix-like DNA-binding domain superfamily/Winged helix DNA-binding domain"/>
    <property type="match status" value="1"/>
</dbReference>
<dbReference type="SUPFAM" id="SSF46785">
    <property type="entry name" value="Winged helix' DNA-binding domain"/>
    <property type="match status" value="1"/>
</dbReference>
<dbReference type="NCBIfam" id="TIGR00738">
    <property type="entry name" value="rrf2_super"/>
    <property type="match status" value="1"/>
</dbReference>
<dbReference type="GO" id="GO:0005829">
    <property type="term" value="C:cytosol"/>
    <property type="evidence" value="ECO:0007669"/>
    <property type="project" value="TreeGrafter"/>
</dbReference>
<evidence type="ECO:0000313" key="2">
    <source>
        <dbReference type="EMBL" id="GEC17372.1"/>
    </source>
</evidence>
<dbReference type="Pfam" id="PF02082">
    <property type="entry name" value="Rrf2"/>
    <property type="match status" value="1"/>
</dbReference>
<gene>
    <name evidence="2" type="primary">nsrR</name>
    <name evidence="2" type="ORF">NWI01_32640</name>
</gene>
<dbReference type="Proteomes" id="UP000318825">
    <property type="component" value="Unassembled WGS sequence"/>
</dbReference>
<dbReference type="EMBL" id="BJNF01000105">
    <property type="protein sequence ID" value="GEC17372.1"/>
    <property type="molecule type" value="Genomic_DNA"/>
</dbReference>
<keyword evidence="1" id="KW-0238">DNA-binding</keyword>
<dbReference type="InterPro" id="IPR000944">
    <property type="entry name" value="Tscrpt_reg_Rrf2"/>
</dbReference>
<dbReference type="GO" id="GO:0003700">
    <property type="term" value="F:DNA-binding transcription factor activity"/>
    <property type="evidence" value="ECO:0007669"/>
    <property type="project" value="TreeGrafter"/>
</dbReference>